<feature type="transmembrane region" description="Helical" evidence="1">
    <location>
        <begin position="277"/>
        <end position="297"/>
    </location>
</feature>
<reference evidence="3" key="1">
    <citation type="submission" date="2015-10" db="EMBL/GenBank/DDBJ databases">
        <authorList>
            <person name="Ju K.-S."/>
            <person name="Doroghazi J.R."/>
            <person name="Metcalf W.W."/>
        </authorList>
    </citation>
    <scope>NUCLEOTIDE SEQUENCE [LARGE SCALE GENOMIC DNA]</scope>
    <source>
        <strain evidence="3">NRRL 3151</strain>
    </source>
</reference>
<dbReference type="EMBL" id="LLZG01000421">
    <property type="protein sequence ID" value="KUL20614.1"/>
    <property type="molecule type" value="Genomic_DNA"/>
</dbReference>
<protein>
    <recommendedName>
        <fullName evidence="4">DUF3592 domain-containing protein</fullName>
    </recommendedName>
</protein>
<feature type="transmembrane region" description="Helical" evidence="1">
    <location>
        <begin position="41"/>
        <end position="61"/>
    </location>
</feature>
<feature type="transmembrane region" description="Helical" evidence="1">
    <location>
        <begin position="211"/>
        <end position="232"/>
    </location>
</feature>
<gene>
    <name evidence="2" type="ORF">ADL12_48450</name>
</gene>
<feature type="transmembrane region" description="Helical" evidence="1">
    <location>
        <begin position="81"/>
        <end position="99"/>
    </location>
</feature>
<dbReference type="RefSeq" id="WP_062715640.1">
    <property type="nucleotide sequence ID" value="NZ_LLZG01000421.1"/>
</dbReference>
<dbReference type="Proteomes" id="UP000053923">
    <property type="component" value="Unassembled WGS sequence"/>
</dbReference>
<evidence type="ECO:0000313" key="3">
    <source>
        <dbReference type="Proteomes" id="UP000053923"/>
    </source>
</evidence>
<evidence type="ECO:0000256" key="1">
    <source>
        <dbReference type="SAM" id="Phobius"/>
    </source>
</evidence>
<evidence type="ECO:0000313" key="2">
    <source>
        <dbReference type="EMBL" id="KUL20614.1"/>
    </source>
</evidence>
<comment type="caution">
    <text evidence="2">The sequence shown here is derived from an EMBL/GenBank/DDBJ whole genome shotgun (WGS) entry which is preliminary data.</text>
</comment>
<keyword evidence="1" id="KW-0812">Transmembrane</keyword>
<proteinExistence type="predicted"/>
<feature type="transmembrane region" description="Helical" evidence="1">
    <location>
        <begin position="6"/>
        <end position="29"/>
    </location>
</feature>
<organism evidence="2 3">
    <name type="scientific">Streptomyces regalis</name>
    <dbReference type="NCBI Taxonomy" id="68262"/>
    <lineage>
        <taxon>Bacteria</taxon>
        <taxon>Bacillati</taxon>
        <taxon>Actinomycetota</taxon>
        <taxon>Actinomycetes</taxon>
        <taxon>Kitasatosporales</taxon>
        <taxon>Streptomycetaceae</taxon>
        <taxon>Streptomyces</taxon>
    </lineage>
</organism>
<keyword evidence="1" id="KW-0472">Membrane</keyword>
<sequence length="303" mass="32199">MGTALVWIVRLCALVGWIAAAVACTWLLGATAMARPWHEPFVWGAVAVGCAVVRAVALWVLRDGPDDDAFASDVWVRLRTGAVWLLVSFSSAAFFVALLTSPDAGEKLDALREAGAEISTATVVERQSTRGESDEEGGVKGYVSRLVISVPGGAERLVVRGAYTYDKPGKGTQVDVLWARSAPGLGGYVNESKDLPALAELRWKAFQHVELAAESLIAFIVIVLFGAALGTVSTLVPEAEDLQERAWSAPFQTVRAASAAAVFWGWTPHLLGHAPSVPQMLCVLGSVVLVLVVYVSTSVRSLT</sequence>
<dbReference type="OrthoDB" id="4086635at2"/>
<evidence type="ECO:0008006" key="4">
    <source>
        <dbReference type="Google" id="ProtNLM"/>
    </source>
</evidence>
<name>A0A101J5I4_9ACTN</name>
<accession>A0A101J5I4</accession>
<dbReference type="AlphaFoldDB" id="A0A101J5I4"/>
<keyword evidence="1" id="KW-1133">Transmembrane helix</keyword>
<keyword evidence="3" id="KW-1185">Reference proteome</keyword>